<dbReference type="PROSITE" id="PS51123">
    <property type="entry name" value="OMPA_2"/>
    <property type="match status" value="1"/>
</dbReference>
<evidence type="ECO:0000256" key="2">
    <source>
        <dbReference type="ARBA" id="ARBA00023136"/>
    </source>
</evidence>
<dbReference type="Pfam" id="PF00691">
    <property type="entry name" value="OmpA"/>
    <property type="match status" value="1"/>
</dbReference>
<proteinExistence type="predicted"/>
<keyword evidence="3" id="KW-0998">Cell outer membrane</keyword>
<dbReference type="InterPro" id="IPR036737">
    <property type="entry name" value="OmpA-like_sf"/>
</dbReference>
<evidence type="ECO:0000259" key="5">
    <source>
        <dbReference type="PROSITE" id="PS51123"/>
    </source>
</evidence>
<dbReference type="Gene3D" id="3.30.1330.60">
    <property type="entry name" value="OmpA-like domain"/>
    <property type="match status" value="1"/>
</dbReference>
<dbReference type="PANTHER" id="PTHR30329:SF21">
    <property type="entry name" value="LIPOPROTEIN YIAD-RELATED"/>
    <property type="match status" value="1"/>
</dbReference>
<dbReference type="Proteomes" id="UP000198561">
    <property type="component" value="Unassembled WGS sequence"/>
</dbReference>
<organism evidence="6 7">
    <name type="scientific">Chryseobacterium culicis</name>
    <dbReference type="NCBI Taxonomy" id="680127"/>
    <lineage>
        <taxon>Bacteria</taxon>
        <taxon>Pseudomonadati</taxon>
        <taxon>Bacteroidota</taxon>
        <taxon>Flavobacteriia</taxon>
        <taxon>Flavobacteriales</taxon>
        <taxon>Weeksellaceae</taxon>
        <taxon>Chryseobacterium group</taxon>
        <taxon>Chryseobacterium</taxon>
    </lineage>
</organism>
<evidence type="ECO:0000313" key="7">
    <source>
        <dbReference type="Proteomes" id="UP000198561"/>
    </source>
</evidence>
<evidence type="ECO:0000256" key="4">
    <source>
        <dbReference type="PROSITE-ProRule" id="PRU00473"/>
    </source>
</evidence>
<keyword evidence="2 4" id="KW-0472">Membrane</keyword>
<protein>
    <submittedName>
        <fullName evidence="6">OmpA family protein</fullName>
    </submittedName>
</protein>
<dbReference type="SUPFAM" id="SSF103088">
    <property type="entry name" value="OmpA-like"/>
    <property type="match status" value="1"/>
</dbReference>
<dbReference type="InterPro" id="IPR006664">
    <property type="entry name" value="OMP_bac"/>
</dbReference>
<gene>
    <name evidence="6" type="ORF">SAMN05421593_0911</name>
</gene>
<dbReference type="EMBL" id="FNWQ01000001">
    <property type="protein sequence ID" value="SEH29148.1"/>
    <property type="molecule type" value="Genomic_DNA"/>
</dbReference>
<dbReference type="RefSeq" id="WP_089690090.1">
    <property type="nucleotide sequence ID" value="NZ_FNWQ01000001.1"/>
</dbReference>
<dbReference type="OrthoDB" id="719419at2"/>
<evidence type="ECO:0000313" key="6">
    <source>
        <dbReference type="EMBL" id="SEH29148.1"/>
    </source>
</evidence>
<comment type="subcellular location">
    <subcellularLocation>
        <location evidence="1">Cell outer membrane</location>
    </subcellularLocation>
</comment>
<sequence length="930" mass="103948">MAKGVKKIKVVSGLYYPKMSVLGQRITIKPDQWVQFGVEEWLPGTTDADKKKPLTWMRQNSSRKIIINQITSATGYKFLIGKQYCGSYQFYIEASLSGVRDTKTNTGIFVRGWCEPKIVSSKWSTQKNSKSIKNNKKIEYISYGHIVHLNLVTEGLNGNTVSIELWNQQTAKADKLVHTYNNVQVIDGEVNLKIENTFAWMAYVDNIQNVEEFYVKVKDTASKQYIKDKLGDDLHAIYLNVKNKVVTTNTNGAQNQTPTKVYKPDVNSVRLEPCKFEVIKITENETKDGKASNTTVKVFDNGNGVKLIKSAALQEHIQRTIFYKFDSTVIDKDGVAILNNVLKFLLEHKDATMNLSGYACVIGKENYNKGLSQRRADVVKKFFADGGLDPRRIISVGKGEVDPTDDKMGRDNIKYKNEKDYENNRRVDISFVFNAHDAQTIHYEVTAPDVSTKKDLIIDVTGFQTNECFRDSKGKHKKQIQVVDVGQAIDKGDTVKTFTTPTFTYGVYSDLSQFNALPIQYIWPAGTNPNQFHLHVHTCRYYSNEKRTTVLIKAYPDISWTLSFTLNLTNDLSVKWMNMDPHEHKELQKKAGKMGAEKRWKQKDASLAFSLKAKWNNDKQEKELKYQYETKFKKIYDTFAAIGALSDGVLNQAKGKVRSISPKGIPVSFAVKPPNMELSGNWLLKHPKDNNAIIGTDVAIGLKANPLIGLEMTVDLLGALVFGISGAVSGGTAAPGVTRLYQEIQGKLKSGIDVGNDNAGFKASVDIFMDLIISSTIEVESEFKFNTAGKLKDSEFKVSSKSKLKLELKVGVKIQGEVSLAVIKAEAYFEASASGSASITYGHGINYDEKGLYYRPVLGFDGLDAQYVVTISVGLAIKIAKNKHKVEESRNGKYEIAKGDFKNVIPPFDVIKELESLFGISANIPLIKND</sequence>
<dbReference type="InterPro" id="IPR006665">
    <property type="entry name" value="OmpA-like"/>
</dbReference>
<feature type="domain" description="OmpA-like" evidence="5">
    <location>
        <begin position="310"/>
        <end position="435"/>
    </location>
</feature>
<dbReference type="InterPro" id="IPR050330">
    <property type="entry name" value="Bact_OuterMem_StrucFunc"/>
</dbReference>
<dbReference type="AlphaFoldDB" id="A0A1H6H4T1"/>
<name>A0A1H6H4T1_CHRCI</name>
<dbReference type="CDD" id="cd07185">
    <property type="entry name" value="OmpA_C-like"/>
    <property type="match status" value="1"/>
</dbReference>
<dbReference type="STRING" id="680127.SAMN05421593_0911"/>
<reference evidence="6 7" key="1">
    <citation type="submission" date="2016-10" db="EMBL/GenBank/DDBJ databases">
        <authorList>
            <person name="de Groot N.N."/>
        </authorList>
    </citation>
    <scope>NUCLEOTIDE SEQUENCE [LARGE SCALE GENOMIC DNA]</scope>
    <source>
        <strain evidence="6 7">DSM 23031</strain>
    </source>
</reference>
<dbReference type="GO" id="GO:0009279">
    <property type="term" value="C:cell outer membrane"/>
    <property type="evidence" value="ECO:0007669"/>
    <property type="project" value="UniProtKB-SubCell"/>
</dbReference>
<dbReference type="PRINTS" id="PR01021">
    <property type="entry name" value="OMPADOMAIN"/>
</dbReference>
<accession>A0A1H6H4T1</accession>
<dbReference type="PANTHER" id="PTHR30329">
    <property type="entry name" value="STATOR ELEMENT OF FLAGELLAR MOTOR COMPLEX"/>
    <property type="match status" value="1"/>
</dbReference>
<evidence type="ECO:0000256" key="3">
    <source>
        <dbReference type="ARBA" id="ARBA00023237"/>
    </source>
</evidence>
<evidence type="ECO:0000256" key="1">
    <source>
        <dbReference type="ARBA" id="ARBA00004442"/>
    </source>
</evidence>